<keyword evidence="2 9" id="KW-0285">Flavoprotein</keyword>
<keyword evidence="5 9" id="KW-0521">NADP</keyword>
<dbReference type="GO" id="GO:0070189">
    <property type="term" value="P:kynurenine metabolic process"/>
    <property type="evidence" value="ECO:0007669"/>
    <property type="project" value="TreeGrafter"/>
</dbReference>
<comment type="catalytic activity">
    <reaction evidence="8 9">
        <text>L-kynurenine + NADPH + O2 + H(+) = 3-hydroxy-L-kynurenine + NADP(+) + H2O</text>
        <dbReference type="Rhea" id="RHEA:20545"/>
        <dbReference type="ChEBI" id="CHEBI:15377"/>
        <dbReference type="ChEBI" id="CHEBI:15378"/>
        <dbReference type="ChEBI" id="CHEBI:15379"/>
        <dbReference type="ChEBI" id="CHEBI:57783"/>
        <dbReference type="ChEBI" id="CHEBI:57959"/>
        <dbReference type="ChEBI" id="CHEBI:58125"/>
        <dbReference type="ChEBI" id="CHEBI:58349"/>
        <dbReference type="EC" id="1.14.13.9"/>
    </reaction>
</comment>
<proteinExistence type="inferred from homology"/>
<keyword evidence="4 9" id="KW-0274">FAD</keyword>
<comment type="function">
    <text evidence="9">Catalyzes the hydroxylation of L-kynurenine (L-Kyn) to form 3-hydroxy-L-kynurenine (L-3OHKyn). Required for synthesis of quinolinic acid.</text>
</comment>
<feature type="transmembrane region" description="Helical" evidence="10">
    <location>
        <begin position="411"/>
        <end position="432"/>
    </location>
</feature>
<dbReference type="OrthoDB" id="10053569at2759"/>
<dbReference type="GO" id="GO:0006569">
    <property type="term" value="P:L-tryptophan catabolic process"/>
    <property type="evidence" value="ECO:0007669"/>
    <property type="project" value="UniProtKB-UniRule"/>
</dbReference>
<evidence type="ECO:0000259" key="11">
    <source>
        <dbReference type="Pfam" id="PF01494"/>
    </source>
</evidence>
<dbReference type="GO" id="GO:0043420">
    <property type="term" value="P:anthranilate metabolic process"/>
    <property type="evidence" value="ECO:0007669"/>
    <property type="project" value="UniProtKB-UniRule"/>
</dbReference>
<dbReference type="Proteomes" id="UP000285301">
    <property type="component" value="Unassembled WGS sequence"/>
</dbReference>
<dbReference type="EMBL" id="NCKU01001940">
    <property type="protein sequence ID" value="RWS10849.1"/>
    <property type="molecule type" value="Genomic_DNA"/>
</dbReference>
<dbReference type="GO" id="GO:0005741">
    <property type="term" value="C:mitochondrial outer membrane"/>
    <property type="evidence" value="ECO:0007669"/>
    <property type="project" value="TreeGrafter"/>
</dbReference>
<evidence type="ECO:0000313" key="13">
    <source>
        <dbReference type="Proteomes" id="UP000285301"/>
    </source>
</evidence>
<dbReference type="FunFam" id="3.50.50.60:FF:000185">
    <property type="entry name" value="Kynurenine 3-monooxygenase"/>
    <property type="match status" value="1"/>
</dbReference>
<dbReference type="InterPro" id="IPR002938">
    <property type="entry name" value="FAD-bd"/>
</dbReference>
<gene>
    <name evidence="12" type="ORF">B4U79_02973</name>
</gene>
<dbReference type="InterPro" id="IPR027545">
    <property type="entry name" value="Kynurenine_monooxygenase"/>
</dbReference>
<evidence type="ECO:0000256" key="4">
    <source>
        <dbReference type="ARBA" id="ARBA00022827"/>
    </source>
</evidence>
<dbReference type="PANTHER" id="PTHR46028">
    <property type="entry name" value="KYNURENINE 3-MONOOXYGENASE"/>
    <property type="match status" value="1"/>
</dbReference>
<dbReference type="EC" id="1.14.13.9" evidence="9"/>
<evidence type="ECO:0000313" key="12">
    <source>
        <dbReference type="EMBL" id="RWS10849.1"/>
    </source>
</evidence>
<keyword evidence="10" id="KW-0812">Transmembrane</keyword>
<organism evidence="12 13">
    <name type="scientific">Dinothrombium tinctorium</name>
    <dbReference type="NCBI Taxonomy" id="1965070"/>
    <lineage>
        <taxon>Eukaryota</taxon>
        <taxon>Metazoa</taxon>
        <taxon>Ecdysozoa</taxon>
        <taxon>Arthropoda</taxon>
        <taxon>Chelicerata</taxon>
        <taxon>Arachnida</taxon>
        <taxon>Acari</taxon>
        <taxon>Acariformes</taxon>
        <taxon>Trombidiformes</taxon>
        <taxon>Prostigmata</taxon>
        <taxon>Anystina</taxon>
        <taxon>Parasitengona</taxon>
        <taxon>Trombidioidea</taxon>
        <taxon>Trombidiidae</taxon>
        <taxon>Dinothrombium</taxon>
    </lineage>
</organism>
<evidence type="ECO:0000256" key="10">
    <source>
        <dbReference type="SAM" id="Phobius"/>
    </source>
</evidence>
<dbReference type="InterPro" id="IPR036188">
    <property type="entry name" value="FAD/NAD-bd_sf"/>
</dbReference>
<keyword evidence="6 9" id="KW-0560">Oxidoreductase</keyword>
<dbReference type="Gene3D" id="3.50.50.60">
    <property type="entry name" value="FAD/NAD(P)-binding domain"/>
    <property type="match status" value="1"/>
</dbReference>
<keyword evidence="3 9" id="KW-0662">Pyridine nucleotide biosynthesis</keyword>
<keyword evidence="9 10" id="KW-0472">Membrane</keyword>
<evidence type="ECO:0000256" key="8">
    <source>
        <dbReference type="ARBA" id="ARBA00047818"/>
    </source>
</evidence>
<evidence type="ECO:0000256" key="6">
    <source>
        <dbReference type="ARBA" id="ARBA00023002"/>
    </source>
</evidence>
<evidence type="ECO:0000256" key="2">
    <source>
        <dbReference type="ARBA" id="ARBA00022630"/>
    </source>
</evidence>
<evidence type="ECO:0000256" key="9">
    <source>
        <dbReference type="HAMAP-Rule" id="MF_03018"/>
    </source>
</evidence>
<comment type="caution">
    <text evidence="12">The sequence shown here is derived from an EMBL/GenBank/DDBJ whole genome shotgun (WGS) entry which is preliminary data.</text>
</comment>
<dbReference type="STRING" id="1965070.A0A3S3S919"/>
<evidence type="ECO:0000256" key="3">
    <source>
        <dbReference type="ARBA" id="ARBA00022642"/>
    </source>
</evidence>
<dbReference type="HAMAP" id="MF_01971">
    <property type="entry name" value="Kynurenine_monooxygenase"/>
    <property type="match status" value="1"/>
</dbReference>
<dbReference type="GO" id="GO:0019805">
    <property type="term" value="P:quinolinate biosynthetic process"/>
    <property type="evidence" value="ECO:0007669"/>
    <property type="project" value="UniProtKB-UniRule"/>
</dbReference>
<dbReference type="UniPathway" id="UPA00253">
    <property type="reaction ID" value="UER00328"/>
</dbReference>
<protein>
    <recommendedName>
        <fullName evidence="9">Kynurenine 3-monooxygenase</fullName>
        <ecNumber evidence="9">1.14.13.9</ecNumber>
    </recommendedName>
    <alternativeName>
        <fullName evidence="9">Kynurenine 3-hydroxylase</fullName>
    </alternativeName>
</protein>
<reference evidence="12 13" key="1">
    <citation type="journal article" date="2018" name="Gigascience">
        <title>Genomes of trombidid mites reveal novel predicted allergens and laterally-transferred genes associated with secondary metabolism.</title>
        <authorList>
            <person name="Dong X."/>
            <person name="Chaisiri K."/>
            <person name="Xia D."/>
            <person name="Armstrong S.D."/>
            <person name="Fang Y."/>
            <person name="Donnelly M.J."/>
            <person name="Kadowaki T."/>
            <person name="McGarry J.W."/>
            <person name="Darby A.C."/>
            <person name="Makepeace B.L."/>
        </authorList>
    </citation>
    <scope>NUCLEOTIDE SEQUENCE [LARGE SCALE GENOMIC DNA]</scope>
    <source>
        <strain evidence="12">UoL-WK</strain>
    </source>
</reference>
<name>A0A3S3S919_9ACAR</name>
<feature type="domain" description="FAD-binding" evidence="11">
    <location>
        <begin position="7"/>
        <end position="321"/>
    </location>
</feature>
<comment type="similarity">
    <text evidence="9">Belongs to the aromatic-ring hydroxylase family. KMO subfamily.</text>
</comment>
<dbReference type="PANTHER" id="PTHR46028:SF2">
    <property type="entry name" value="KYNURENINE 3-MONOOXYGENASE"/>
    <property type="match status" value="1"/>
</dbReference>
<dbReference type="PRINTS" id="PR00420">
    <property type="entry name" value="RNGMNOXGNASE"/>
</dbReference>
<comment type="subcellular location">
    <subcellularLocation>
        <location evidence="9">Mitochondrion</location>
    </subcellularLocation>
    <subcellularLocation>
        <location evidence="9">Membrane</location>
        <topology evidence="9">Multi-pass membrane protein</topology>
    </subcellularLocation>
</comment>
<dbReference type="GO" id="GO:0071949">
    <property type="term" value="F:FAD binding"/>
    <property type="evidence" value="ECO:0007669"/>
    <property type="project" value="InterPro"/>
</dbReference>
<keyword evidence="10" id="KW-1133">Transmembrane helix</keyword>
<dbReference type="GO" id="GO:0034354">
    <property type="term" value="P:'de novo' NAD+ biosynthetic process from L-tryptophan"/>
    <property type="evidence" value="ECO:0007669"/>
    <property type="project" value="UniProtKB-UniRule"/>
</dbReference>
<keyword evidence="7 9" id="KW-0503">Monooxygenase</keyword>
<dbReference type="AlphaFoldDB" id="A0A3S3S919"/>
<keyword evidence="13" id="KW-1185">Reference proteome</keyword>
<comment type="cofactor">
    <cofactor evidence="1 9">
        <name>FAD</name>
        <dbReference type="ChEBI" id="CHEBI:57692"/>
    </cofactor>
</comment>
<dbReference type="SUPFAM" id="SSF51905">
    <property type="entry name" value="FAD/NAD(P)-binding domain"/>
    <property type="match status" value="1"/>
</dbReference>
<evidence type="ECO:0000256" key="1">
    <source>
        <dbReference type="ARBA" id="ARBA00001974"/>
    </source>
</evidence>
<sequence length="446" mass="51580">MSSVLIVGSLTASTLARRGFNVKLYEQKCDIRTAPVVKGKSINLALSERGRSALRLLNLEEEVLKNCIPMKARLIHDKNGNKREIAYGKEDQFINSVGRRYLNEILLNEAEKYSNLKLCFNRKLVSCDFDEGKFTFASDSEEKLEIVEADVIIGADGAHSAVRREMIERIPIDFSQIYIEHGYMELCIKPNEKGDFAIEANFLHIWPRGSLMMIALPNLDRSFTVTLFMPFKQFDSLKTSEQLFEFFETNFKDAIALIGKEQLAKDFFSKRPNALISVKCKPYNFGKRALLIGDAAHAMVPFFGQGMNCGFEDCFILNEILDTNNNNLKDALPEFTRKRNADCFMICDLAMYNYVEMRELVNNPRFLLRKKFDSYMHSLFGRKWIPFYSMVTFTRIPYYECVRRKNFQDKLIALTQYLAMTSSLLAIFITIVKLKKFHFLNFNKIL</sequence>
<evidence type="ECO:0000256" key="7">
    <source>
        <dbReference type="ARBA" id="ARBA00023033"/>
    </source>
</evidence>
<accession>A0A3S3S919</accession>
<comment type="pathway">
    <text evidence="9">Cofactor biosynthesis; NAD(+) biosynthesis; quinolinate from L-kynurenine: step 1/3.</text>
</comment>
<keyword evidence="9" id="KW-0496">Mitochondrion</keyword>
<dbReference type="Pfam" id="PF01494">
    <property type="entry name" value="FAD_binding_3"/>
    <property type="match status" value="1"/>
</dbReference>
<evidence type="ECO:0000256" key="5">
    <source>
        <dbReference type="ARBA" id="ARBA00022857"/>
    </source>
</evidence>
<dbReference type="GO" id="GO:0004502">
    <property type="term" value="F:kynurenine 3-monooxygenase activity"/>
    <property type="evidence" value="ECO:0007669"/>
    <property type="project" value="UniProtKB-UniRule"/>
</dbReference>